<keyword evidence="2 5" id="KW-0812">Transmembrane</keyword>
<dbReference type="InterPro" id="IPR001694">
    <property type="entry name" value="NADH_UbQ_OxRdtase_su1/FPO"/>
</dbReference>
<feature type="transmembrane region" description="Helical" evidence="5">
    <location>
        <begin position="178"/>
        <end position="197"/>
    </location>
</feature>
<dbReference type="PROSITE" id="PS00667">
    <property type="entry name" value="COMPLEX1_ND1_1"/>
    <property type="match status" value="1"/>
</dbReference>
<dbReference type="EMBL" id="PYLZ01000004">
    <property type="protein sequence ID" value="PSW25000.1"/>
    <property type="molecule type" value="Genomic_DNA"/>
</dbReference>
<feature type="transmembrane region" description="Helical" evidence="5">
    <location>
        <begin position="257"/>
        <end position="283"/>
    </location>
</feature>
<dbReference type="GO" id="GO:0005886">
    <property type="term" value="C:plasma membrane"/>
    <property type="evidence" value="ECO:0007669"/>
    <property type="project" value="TreeGrafter"/>
</dbReference>
<protein>
    <submittedName>
        <fullName evidence="6">Hydrogenase 3 membrane subunit</fullName>
    </submittedName>
</protein>
<feature type="transmembrane region" description="Helical" evidence="5">
    <location>
        <begin position="71"/>
        <end position="90"/>
    </location>
</feature>
<dbReference type="STRING" id="680026.AB733_05035"/>
<dbReference type="AlphaFoldDB" id="A0A0J8VDV0"/>
<evidence type="ECO:0000256" key="1">
    <source>
        <dbReference type="ARBA" id="ARBA00004141"/>
    </source>
</evidence>
<evidence type="ECO:0000256" key="4">
    <source>
        <dbReference type="ARBA" id="ARBA00023136"/>
    </source>
</evidence>
<keyword evidence="7" id="KW-1185">Reference proteome</keyword>
<evidence type="ECO:0000313" key="7">
    <source>
        <dbReference type="Proteomes" id="UP000240481"/>
    </source>
</evidence>
<keyword evidence="3 5" id="KW-1133">Transmembrane helix</keyword>
<comment type="caution">
    <text evidence="6">The sequence shown here is derived from an EMBL/GenBank/DDBJ whole genome shotgun (WGS) entry which is preliminary data.</text>
</comment>
<feature type="transmembrane region" description="Helical" evidence="5">
    <location>
        <begin position="233"/>
        <end position="251"/>
    </location>
</feature>
<evidence type="ECO:0000256" key="3">
    <source>
        <dbReference type="ARBA" id="ARBA00022989"/>
    </source>
</evidence>
<dbReference type="PANTHER" id="PTHR43359">
    <property type="entry name" value="FORMATE HYDROGENLYASE SUBUNIT 4"/>
    <property type="match status" value="1"/>
</dbReference>
<dbReference type="InterPro" id="IPR052561">
    <property type="entry name" value="ComplexI_Subunit1"/>
</dbReference>
<keyword evidence="4 5" id="KW-0472">Membrane</keyword>
<feature type="transmembrane region" description="Helical" evidence="5">
    <location>
        <begin position="295"/>
        <end position="314"/>
    </location>
</feature>
<dbReference type="RefSeq" id="WP_048897781.1">
    <property type="nucleotide sequence ID" value="NZ_AP024853.1"/>
</dbReference>
<organism evidence="6 7">
    <name type="scientific">Photobacterium swingsii</name>
    <dbReference type="NCBI Taxonomy" id="680026"/>
    <lineage>
        <taxon>Bacteria</taxon>
        <taxon>Pseudomonadati</taxon>
        <taxon>Pseudomonadota</taxon>
        <taxon>Gammaproteobacteria</taxon>
        <taxon>Vibrionales</taxon>
        <taxon>Vibrionaceae</taxon>
        <taxon>Photobacterium</taxon>
    </lineage>
</organism>
<dbReference type="Proteomes" id="UP000240481">
    <property type="component" value="Unassembled WGS sequence"/>
</dbReference>
<sequence>MQGLEMPSPELIALAIVQALIMLGLAPLVTGFSRVLRAKMHSRQGPGVLQDYRDIFKLLRRQEVAPTPSGVIFKIMPSVLIITMLLIGMALPTVTNYSPFPIAGDVITDIYLFAIFRFFFALAGLDSGSMFSGIGSSRELTLGVLVEPILMLSIFTMALVVGTSDLGYISNHMATETWAAPGATVLAGIACAFVIFIEMGKLPFDCAEAEQELQEGPITEYAGSGLAMVKLGLGLKQLVVAQLFLAIFIPFGKATSLTFPALASATGILMLKLFVVFLVAGVIENSVARTRFLKTHHLTWVGFGIAVLAFIFFLTGL</sequence>
<comment type="subcellular location">
    <subcellularLocation>
        <location evidence="1">Membrane</location>
        <topology evidence="1">Multi-pass membrane protein</topology>
    </subcellularLocation>
</comment>
<feature type="transmembrane region" description="Helical" evidence="5">
    <location>
        <begin position="12"/>
        <end position="33"/>
    </location>
</feature>
<evidence type="ECO:0000256" key="2">
    <source>
        <dbReference type="ARBA" id="ARBA00022692"/>
    </source>
</evidence>
<name>A0A0J8VDV0_9GAMM</name>
<proteinExistence type="predicted"/>
<dbReference type="OrthoDB" id="9778499at2"/>
<dbReference type="Pfam" id="PF00146">
    <property type="entry name" value="NADHdh"/>
    <property type="match status" value="1"/>
</dbReference>
<dbReference type="PANTHER" id="PTHR43359:SF1">
    <property type="entry name" value="FORMATE HYDROGENLYASE SUBUNIT 4-RELATED"/>
    <property type="match status" value="1"/>
</dbReference>
<feature type="transmembrane region" description="Helical" evidence="5">
    <location>
        <begin position="140"/>
        <end position="158"/>
    </location>
</feature>
<evidence type="ECO:0000256" key="5">
    <source>
        <dbReference type="SAM" id="Phobius"/>
    </source>
</evidence>
<accession>A0A0J8VDV0</accession>
<gene>
    <name evidence="6" type="primary">hycD</name>
    <name evidence="6" type="ORF">C9I94_09325</name>
</gene>
<dbReference type="InterPro" id="IPR018086">
    <property type="entry name" value="NADH_UbQ_OxRdtase_su1_CS"/>
</dbReference>
<reference evidence="6 7" key="1">
    <citation type="submission" date="2018-01" db="EMBL/GenBank/DDBJ databases">
        <title>Whole genome sequencing of Histamine producing bacteria.</title>
        <authorList>
            <person name="Butler K."/>
        </authorList>
    </citation>
    <scope>NUCLEOTIDE SEQUENCE [LARGE SCALE GENOMIC DNA]</scope>
    <source>
        <strain evidence="6 7">DSM 24669</strain>
    </source>
</reference>
<feature type="transmembrane region" description="Helical" evidence="5">
    <location>
        <begin position="110"/>
        <end position="128"/>
    </location>
</feature>
<evidence type="ECO:0000313" key="6">
    <source>
        <dbReference type="EMBL" id="PSW25000.1"/>
    </source>
</evidence>